<dbReference type="PROSITE" id="PS50222">
    <property type="entry name" value="EF_HAND_2"/>
    <property type="match status" value="2"/>
</dbReference>
<feature type="domain" description="EF-hand" evidence="5">
    <location>
        <begin position="17"/>
        <end position="52"/>
    </location>
</feature>
<dbReference type="Gene3D" id="1.10.238.10">
    <property type="entry name" value="EF-hand"/>
    <property type="match status" value="2"/>
</dbReference>
<protein>
    <recommendedName>
        <fullName evidence="5">EF-hand domain-containing protein</fullName>
    </recommendedName>
</protein>
<dbReference type="SUPFAM" id="SSF47473">
    <property type="entry name" value="EF-hand"/>
    <property type="match status" value="1"/>
</dbReference>
<keyword evidence="1" id="KW-0479">Metal-binding</keyword>
<feature type="compositionally biased region" description="Polar residues" evidence="4">
    <location>
        <begin position="513"/>
        <end position="522"/>
    </location>
</feature>
<keyword evidence="2" id="KW-0677">Repeat</keyword>
<evidence type="ECO:0000256" key="3">
    <source>
        <dbReference type="ARBA" id="ARBA00022837"/>
    </source>
</evidence>
<evidence type="ECO:0000256" key="4">
    <source>
        <dbReference type="SAM" id="MobiDB-lite"/>
    </source>
</evidence>
<reference evidence="6" key="1">
    <citation type="submission" date="2021-01" db="EMBL/GenBank/DDBJ databases">
        <authorList>
            <person name="Corre E."/>
            <person name="Pelletier E."/>
            <person name="Niang G."/>
            <person name="Scheremetjew M."/>
            <person name="Finn R."/>
            <person name="Kale V."/>
            <person name="Holt S."/>
            <person name="Cochrane G."/>
            <person name="Meng A."/>
            <person name="Brown T."/>
            <person name="Cohen L."/>
        </authorList>
    </citation>
    <scope>NUCLEOTIDE SEQUENCE</scope>
    <source>
        <strain evidence="6">RCC1693</strain>
    </source>
</reference>
<evidence type="ECO:0000259" key="5">
    <source>
        <dbReference type="PROSITE" id="PS50222"/>
    </source>
</evidence>
<gene>
    <name evidence="6" type="ORF">FPAR1323_LOCUS5985</name>
</gene>
<dbReference type="InterPro" id="IPR011992">
    <property type="entry name" value="EF-hand-dom_pair"/>
</dbReference>
<feature type="compositionally biased region" description="Basic and acidic residues" evidence="4">
    <location>
        <begin position="494"/>
        <end position="504"/>
    </location>
</feature>
<sequence>MTYERFLRMIRGDLNDYREKLVRAVFDKMDNGHTGMLTQDNIAEAFRTSHHPDVRTGVRSETDVLREFTATFEDSAPDGIVTWEEFKEYYANMSASIESDAYFGVMINAAWGLEFPPPHPYHAKVATFKPIVESEALGLIRRVMQRRGLLGILELTERFEAVDRQNEARGTLNFEQFFQLNCGLQHHTARVLFNDICNVHPDNGLDEHGRTIEARAGANTEFGGSLTVWESSHSRSCISIDELLFAIGGHMMNDRRETIVKRVFDNLDQHGVGYITQQDMVRWYNAKAHPSVRAGEMLESVAHQEFISTFTRFKAHHNLTNPKISTPDRQDGKGIVTFPEFKDYYCKLNIAMGIDTTDEYFEALLLGVWGAGEFAGAEDHGGEHLGITVRRATAQDPVSALESEVKALRAKLEGLEADDAKRREVLSRTSTVAAELEIQKAHNQVGNAKVELKTKVRELIHAQERADKEGATTFRVTDERPSALGRRAVDGVHHAHVSAHEHTSQLDPAFTPHATTNSTKVNSFRKPSLGGLCCSHGTCSPNHAHEVATAATRAPFDDESSGVWNWGSSSGGGGNSAAVKPVSRPAGHVASHKAIALRHWHGSKLTHQATFADAERRNYSGSNIASGSGGGVSHTWGGTPSRYGHHGR</sequence>
<evidence type="ECO:0000256" key="1">
    <source>
        <dbReference type="ARBA" id="ARBA00022723"/>
    </source>
</evidence>
<evidence type="ECO:0000313" key="6">
    <source>
        <dbReference type="EMBL" id="CAD9405100.1"/>
    </source>
</evidence>
<organism evidence="6">
    <name type="scientific">Florenciella parvula</name>
    <dbReference type="NCBI Taxonomy" id="236787"/>
    <lineage>
        <taxon>Eukaryota</taxon>
        <taxon>Sar</taxon>
        <taxon>Stramenopiles</taxon>
        <taxon>Ochrophyta</taxon>
        <taxon>Dictyochophyceae</taxon>
        <taxon>Florenciellales</taxon>
        <taxon>Florenciella</taxon>
    </lineage>
</organism>
<evidence type="ECO:0000256" key="2">
    <source>
        <dbReference type="ARBA" id="ARBA00022737"/>
    </source>
</evidence>
<feature type="region of interest" description="Disordered" evidence="4">
    <location>
        <begin position="494"/>
        <end position="522"/>
    </location>
</feature>
<dbReference type="PANTHER" id="PTHR34524:SF6">
    <property type="entry name" value="CALCYPHOSINE LIKE"/>
    <property type="match status" value="1"/>
</dbReference>
<dbReference type="GO" id="GO:0005509">
    <property type="term" value="F:calcium ion binding"/>
    <property type="evidence" value="ECO:0007669"/>
    <property type="project" value="InterPro"/>
</dbReference>
<feature type="region of interest" description="Disordered" evidence="4">
    <location>
        <begin position="622"/>
        <end position="648"/>
    </location>
</feature>
<dbReference type="Pfam" id="PF13499">
    <property type="entry name" value="EF-hand_7"/>
    <property type="match status" value="1"/>
</dbReference>
<proteinExistence type="predicted"/>
<feature type="domain" description="EF-hand" evidence="5">
    <location>
        <begin position="255"/>
        <end position="290"/>
    </location>
</feature>
<keyword evidence="3" id="KW-0106">Calcium</keyword>
<name>A0A7S2BS95_9STRA</name>
<dbReference type="InterPro" id="IPR002048">
    <property type="entry name" value="EF_hand_dom"/>
</dbReference>
<dbReference type="EMBL" id="HBGT01010945">
    <property type="protein sequence ID" value="CAD9405100.1"/>
    <property type="molecule type" value="Transcribed_RNA"/>
</dbReference>
<dbReference type="AlphaFoldDB" id="A0A7S2BS95"/>
<accession>A0A7S2BS95</accession>
<dbReference type="InterPro" id="IPR051581">
    <property type="entry name" value="Ca-bind"/>
</dbReference>
<dbReference type="PANTHER" id="PTHR34524">
    <property type="entry name" value="CALCYPHOSIN"/>
    <property type="match status" value="1"/>
</dbReference>